<keyword evidence="4" id="KW-1185">Reference proteome</keyword>
<dbReference type="EMBL" id="HG720914">
    <property type="protein sequence ID" value="CDJ59854.1"/>
    <property type="molecule type" value="Genomic_DNA"/>
</dbReference>
<dbReference type="OMA" id="FIIECCR"/>
<dbReference type="Proteomes" id="UP000030763">
    <property type="component" value="Unassembled WGS sequence"/>
</dbReference>
<dbReference type="SUPFAM" id="SSF53335">
    <property type="entry name" value="S-adenosyl-L-methionine-dependent methyltransferases"/>
    <property type="match status" value="1"/>
</dbReference>
<reference evidence="3" key="1">
    <citation type="submission" date="2013-10" db="EMBL/GenBank/DDBJ databases">
        <title>Genomic analysis of the causative agents of coccidiosis in chickens.</title>
        <authorList>
            <person name="Reid A.J."/>
            <person name="Blake D."/>
            <person name="Billington K."/>
            <person name="Browne H."/>
            <person name="Dunn M."/>
            <person name="Hung S."/>
            <person name="Kawahara F."/>
            <person name="Miranda-Saavedra D."/>
            <person name="Mourier T."/>
            <person name="Nagra H."/>
            <person name="Otto T.D."/>
            <person name="Rawlings N."/>
            <person name="Sanchez A."/>
            <person name="Sanders M."/>
            <person name="Subramaniam C."/>
            <person name="Tay Y."/>
            <person name="Dear P."/>
            <person name="Doerig C."/>
            <person name="Gruber A."/>
            <person name="Parkinson J."/>
            <person name="Shirley M."/>
            <person name="Wan K.L."/>
            <person name="Berriman M."/>
            <person name="Tomley F."/>
            <person name="Pain A."/>
        </authorList>
    </citation>
    <scope>NUCLEOTIDE SEQUENCE [LARGE SCALE GENOMIC DNA]</scope>
    <source>
        <strain evidence="3">Weybridge</strain>
    </source>
</reference>
<evidence type="ECO:0000256" key="1">
    <source>
        <dbReference type="SAM" id="MobiDB-lite"/>
    </source>
</evidence>
<name>U6MBJ4_EIMMA</name>
<evidence type="ECO:0000259" key="2">
    <source>
        <dbReference type="Pfam" id="PF13649"/>
    </source>
</evidence>
<sequence length="202" mass="21719">MTPSPLHETGTSPHGGTSAPELFNYSEDEDDEWMPFRRSAPDLGHFIGKHNDSQPPQGEDCFEAAYCLKKEIHSPCFAYRPTVLLLRDDASAVFSLGCGDGRFIIECCRLTSCSGVGVELDSSLFARAKRNASRVEGIRASFIQCDFIASTLDLSEATLPLSPAGGSAAAAAKTLPPCADLYCPAVYRIYMLGAAFGVRLNS</sequence>
<dbReference type="Gene3D" id="3.40.50.150">
    <property type="entry name" value="Vaccinia Virus protein VP39"/>
    <property type="match status" value="1"/>
</dbReference>
<protein>
    <submittedName>
        <fullName evidence="3">Histone methylation DOT1 family protein (Precursor), related, related</fullName>
    </submittedName>
</protein>
<feature type="domain" description="Methyltransferase" evidence="2">
    <location>
        <begin position="93"/>
        <end position="153"/>
    </location>
</feature>
<feature type="compositionally biased region" description="Polar residues" evidence="1">
    <location>
        <begin position="1"/>
        <end position="15"/>
    </location>
</feature>
<proteinExistence type="predicted"/>
<dbReference type="VEuPathDB" id="ToxoDB:EMWEY_00025370"/>
<dbReference type="GeneID" id="25336523"/>
<dbReference type="InterPro" id="IPR041698">
    <property type="entry name" value="Methyltransf_25"/>
</dbReference>
<evidence type="ECO:0000313" key="4">
    <source>
        <dbReference type="Proteomes" id="UP000030763"/>
    </source>
</evidence>
<accession>U6MBJ4</accession>
<dbReference type="AlphaFoldDB" id="U6MBJ4"/>
<dbReference type="RefSeq" id="XP_013336499.1">
    <property type="nucleotide sequence ID" value="XM_013481045.1"/>
</dbReference>
<dbReference type="Pfam" id="PF13649">
    <property type="entry name" value="Methyltransf_25"/>
    <property type="match status" value="1"/>
</dbReference>
<reference evidence="3" key="2">
    <citation type="submission" date="2013-10" db="EMBL/GenBank/DDBJ databases">
        <authorList>
            <person name="Aslett M."/>
        </authorList>
    </citation>
    <scope>NUCLEOTIDE SEQUENCE [LARGE SCALE GENOMIC DNA]</scope>
    <source>
        <strain evidence="3">Weybridge</strain>
    </source>
</reference>
<organism evidence="3 4">
    <name type="scientific">Eimeria maxima</name>
    <name type="common">Coccidian parasite</name>
    <dbReference type="NCBI Taxonomy" id="5804"/>
    <lineage>
        <taxon>Eukaryota</taxon>
        <taxon>Sar</taxon>
        <taxon>Alveolata</taxon>
        <taxon>Apicomplexa</taxon>
        <taxon>Conoidasida</taxon>
        <taxon>Coccidia</taxon>
        <taxon>Eucoccidiorida</taxon>
        <taxon>Eimeriorina</taxon>
        <taxon>Eimeriidae</taxon>
        <taxon>Eimeria</taxon>
    </lineage>
</organism>
<dbReference type="CDD" id="cd02440">
    <property type="entry name" value="AdoMet_MTases"/>
    <property type="match status" value="1"/>
</dbReference>
<dbReference type="InterPro" id="IPR029063">
    <property type="entry name" value="SAM-dependent_MTases_sf"/>
</dbReference>
<gene>
    <name evidence="3" type="ORF">EMWEY_00025370</name>
</gene>
<evidence type="ECO:0000313" key="3">
    <source>
        <dbReference type="EMBL" id="CDJ59854.1"/>
    </source>
</evidence>
<dbReference type="OrthoDB" id="66144at2759"/>
<feature type="region of interest" description="Disordered" evidence="1">
    <location>
        <begin position="1"/>
        <end position="24"/>
    </location>
</feature>